<name>A0A9P1EEV3_CUSEU</name>
<feature type="coiled-coil region" evidence="1">
    <location>
        <begin position="9"/>
        <end position="39"/>
    </location>
</feature>
<dbReference type="PANTHER" id="PTHR36402">
    <property type="entry name" value="EXPRESSED PROTEIN"/>
    <property type="match status" value="1"/>
</dbReference>
<sequence>MRLEKLRKAEAKKEALRIANEERKVAKAAEKKVKAEERAIFEEQFRQILLKERQEKLEYWKLREKKFEEKKKEKMELLCKKSFLWIDENLLEPKAFVGSVCPSIREMKEIKR</sequence>
<comment type="caution">
    <text evidence="2">The sequence shown here is derived from an EMBL/GenBank/DDBJ whole genome shotgun (WGS) entry which is preliminary data.</text>
</comment>
<keyword evidence="3" id="KW-1185">Reference proteome</keyword>
<dbReference type="Proteomes" id="UP001152484">
    <property type="component" value="Unassembled WGS sequence"/>
</dbReference>
<protein>
    <submittedName>
        <fullName evidence="2">Uncharacterized protein</fullName>
    </submittedName>
</protein>
<evidence type="ECO:0000313" key="2">
    <source>
        <dbReference type="EMBL" id="CAH9099428.1"/>
    </source>
</evidence>
<dbReference type="PANTHER" id="PTHR36402:SF1">
    <property type="entry name" value="EXPRESSED PROTEIN"/>
    <property type="match status" value="1"/>
</dbReference>
<evidence type="ECO:0000313" key="3">
    <source>
        <dbReference type="Proteomes" id="UP001152484"/>
    </source>
</evidence>
<accession>A0A9P1EEV3</accession>
<proteinExistence type="predicted"/>
<reference evidence="2" key="1">
    <citation type="submission" date="2022-07" db="EMBL/GenBank/DDBJ databases">
        <authorList>
            <person name="Macas J."/>
            <person name="Novak P."/>
            <person name="Neumann P."/>
        </authorList>
    </citation>
    <scope>NUCLEOTIDE SEQUENCE</scope>
</reference>
<dbReference type="EMBL" id="CAMAPE010000038">
    <property type="protein sequence ID" value="CAH9099428.1"/>
    <property type="molecule type" value="Genomic_DNA"/>
</dbReference>
<gene>
    <name evidence="2" type="ORF">CEURO_LOCUS14483</name>
</gene>
<dbReference type="AlphaFoldDB" id="A0A9P1EEV3"/>
<organism evidence="2 3">
    <name type="scientific">Cuscuta europaea</name>
    <name type="common">European dodder</name>
    <dbReference type="NCBI Taxonomy" id="41803"/>
    <lineage>
        <taxon>Eukaryota</taxon>
        <taxon>Viridiplantae</taxon>
        <taxon>Streptophyta</taxon>
        <taxon>Embryophyta</taxon>
        <taxon>Tracheophyta</taxon>
        <taxon>Spermatophyta</taxon>
        <taxon>Magnoliopsida</taxon>
        <taxon>eudicotyledons</taxon>
        <taxon>Gunneridae</taxon>
        <taxon>Pentapetalae</taxon>
        <taxon>asterids</taxon>
        <taxon>lamiids</taxon>
        <taxon>Solanales</taxon>
        <taxon>Convolvulaceae</taxon>
        <taxon>Cuscuteae</taxon>
        <taxon>Cuscuta</taxon>
        <taxon>Cuscuta subgen. Cuscuta</taxon>
    </lineage>
</organism>
<keyword evidence="1" id="KW-0175">Coiled coil</keyword>
<evidence type="ECO:0000256" key="1">
    <source>
        <dbReference type="SAM" id="Coils"/>
    </source>
</evidence>